<evidence type="ECO:0000256" key="2">
    <source>
        <dbReference type="SAM" id="MobiDB-lite"/>
    </source>
</evidence>
<sequence length="251" mass="29297">MSVTRSQSKDNKKQKEHSNQENNSDQEDILDTTIMASEQQELSGIDKLLQMMQLHSQRMEQKMDEIQQKLDDNQKEIKSKIKEITNCQKKEIENLKNKLKNAIQVDREEVEKRITEIEKQVTENRTQQNVGERREMVIHSTDDVKIRFGGDVRRLHPVPFINSLKEEVNLTNLIYKIPRVNLVGSNKRTLATINEGIRVMVRLGKKMYALQCVIMPNMSHDMIVGVDELAEKHVVIEFKNNTMNLTEEKEE</sequence>
<proteinExistence type="predicted"/>
<organism evidence="3 4">
    <name type="scientific">Diabrotica virgifera virgifera</name>
    <name type="common">western corn rootworm</name>
    <dbReference type="NCBI Taxonomy" id="50390"/>
    <lineage>
        <taxon>Eukaryota</taxon>
        <taxon>Metazoa</taxon>
        <taxon>Ecdysozoa</taxon>
        <taxon>Arthropoda</taxon>
        <taxon>Hexapoda</taxon>
        <taxon>Insecta</taxon>
        <taxon>Pterygota</taxon>
        <taxon>Neoptera</taxon>
        <taxon>Endopterygota</taxon>
        <taxon>Coleoptera</taxon>
        <taxon>Polyphaga</taxon>
        <taxon>Cucujiformia</taxon>
        <taxon>Chrysomeloidea</taxon>
        <taxon>Chrysomelidae</taxon>
        <taxon>Galerucinae</taxon>
        <taxon>Diabroticina</taxon>
        <taxon>Diabroticites</taxon>
        <taxon>Diabrotica</taxon>
    </lineage>
</organism>
<dbReference type="Proteomes" id="UP001652700">
    <property type="component" value="Unplaced"/>
</dbReference>
<evidence type="ECO:0000313" key="3">
    <source>
        <dbReference type="EnsemblMetazoa" id="XP_050503193.1"/>
    </source>
</evidence>
<protein>
    <submittedName>
        <fullName evidence="3">Uncharacterized protein</fullName>
    </submittedName>
</protein>
<feature type="compositionally biased region" description="Basic and acidic residues" evidence="2">
    <location>
        <begin position="7"/>
        <end position="19"/>
    </location>
</feature>
<dbReference type="RefSeq" id="XP_050503192.1">
    <property type="nucleotide sequence ID" value="XM_050647235.1"/>
</dbReference>
<dbReference type="Gene3D" id="1.20.120.20">
    <property type="entry name" value="Apolipoprotein"/>
    <property type="match status" value="1"/>
</dbReference>
<dbReference type="InterPro" id="IPR021109">
    <property type="entry name" value="Peptidase_aspartic_dom_sf"/>
</dbReference>
<keyword evidence="1" id="KW-0175">Coiled coil</keyword>
<dbReference type="GeneID" id="126882338"/>
<dbReference type="Gene3D" id="2.40.70.10">
    <property type="entry name" value="Acid Proteases"/>
    <property type="match status" value="1"/>
</dbReference>
<name>A0ABM5JZ25_DIAVI</name>
<feature type="coiled-coil region" evidence="1">
    <location>
        <begin position="45"/>
        <end position="127"/>
    </location>
</feature>
<evidence type="ECO:0000256" key="1">
    <source>
        <dbReference type="SAM" id="Coils"/>
    </source>
</evidence>
<feature type="region of interest" description="Disordered" evidence="2">
    <location>
        <begin position="1"/>
        <end position="28"/>
    </location>
</feature>
<dbReference type="EnsemblMetazoa" id="XM_050647235.1">
    <property type="protein sequence ID" value="XP_050503192.1"/>
    <property type="gene ID" value="LOC126882338"/>
</dbReference>
<dbReference type="RefSeq" id="XP_050503193.1">
    <property type="nucleotide sequence ID" value="XM_050647236.1"/>
</dbReference>
<dbReference type="SUPFAM" id="SSF58113">
    <property type="entry name" value="Apolipoprotein A-I"/>
    <property type="match status" value="1"/>
</dbReference>
<keyword evidence="4" id="KW-1185">Reference proteome</keyword>
<evidence type="ECO:0000313" key="4">
    <source>
        <dbReference type="Proteomes" id="UP001652700"/>
    </source>
</evidence>
<reference evidence="3" key="1">
    <citation type="submission" date="2025-05" db="UniProtKB">
        <authorList>
            <consortium name="EnsemblMetazoa"/>
        </authorList>
    </citation>
    <scope>IDENTIFICATION</scope>
</reference>
<dbReference type="EnsemblMetazoa" id="XM_050647236.1">
    <property type="protein sequence ID" value="XP_050503193.1"/>
    <property type="gene ID" value="LOC126882338"/>
</dbReference>
<accession>A0ABM5JZ25</accession>